<reference evidence="1 2" key="1">
    <citation type="journal article" date="2018" name="Sci. Rep.">
        <title>Genomic signatures of local adaptation to the degree of environmental predictability in rotifers.</title>
        <authorList>
            <person name="Franch-Gras L."/>
            <person name="Hahn C."/>
            <person name="Garcia-Roger E.M."/>
            <person name="Carmona M.J."/>
            <person name="Serra M."/>
            <person name="Gomez A."/>
        </authorList>
    </citation>
    <scope>NUCLEOTIDE SEQUENCE [LARGE SCALE GENOMIC DNA]</scope>
    <source>
        <strain evidence="1">HYR1</strain>
    </source>
</reference>
<comment type="caution">
    <text evidence="1">The sequence shown here is derived from an EMBL/GenBank/DDBJ whole genome shotgun (WGS) entry which is preliminary data.</text>
</comment>
<keyword evidence="2" id="KW-1185">Reference proteome</keyword>
<name>A0A3M7SJ07_BRAPC</name>
<dbReference type="EMBL" id="REGN01001318">
    <property type="protein sequence ID" value="RNA35518.1"/>
    <property type="molecule type" value="Genomic_DNA"/>
</dbReference>
<dbReference type="AlphaFoldDB" id="A0A3M7SJ07"/>
<evidence type="ECO:0000313" key="1">
    <source>
        <dbReference type="EMBL" id="RNA35518.1"/>
    </source>
</evidence>
<protein>
    <submittedName>
        <fullName evidence="1">Uncharacterized protein</fullName>
    </submittedName>
</protein>
<accession>A0A3M7SJ07</accession>
<gene>
    <name evidence="1" type="ORF">BpHYR1_039987</name>
</gene>
<dbReference type="Proteomes" id="UP000276133">
    <property type="component" value="Unassembled WGS sequence"/>
</dbReference>
<proteinExistence type="predicted"/>
<evidence type="ECO:0000313" key="2">
    <source>
        <dbReference type="Proteomes" id="UP000276133"/>
    </source>
</evidence>
<organism evidence="1 2">
    <name type="scientific">Brachionus plicatilis</name>
    <name type="common">Marine rotifer</name>
    <name type="synonym">Brachionus muelleri</name>
    <dbReference type="NCBI Taxonomy" id="10195"/>
    <lineage>
        <taxon>Eukaryota</taxon>
        <taxon>Metazoa</taxon>
        <taxon>Spiralia</taxon>
        <taxon>Gnathifera</taxon>
        <taxon>Rotifera</taxon>
        <taxon>Eurotatoria</taxon>
        <taxon>Monogononta</taxon>
        <taxon>Pseudotrocha</taxon>
        <taxon>Ploima</taxon>
        <taxon>Brachionidae</taxon>
        <taxon>Brachionus</taxon>
    </lineage>
</organism>
<sequence>MLIALKFNYSKYAYYRLTRYHHRQKSARVKIEWAGVKLESEPMAQESAESKIELEPMMRRQKSPRAKKFFKFIP</sequence>